<evidence type="ECO:0000313" key="3">
    <source>
        <dbReference type="Proteomes" id="UP001278766"/>
    </source>
</evidence>
<dbReference type="AlphaFoldDB" id="A0AAE0HRI2"/>
<reference evidence="2" key="1">
    <citation type="journal article" date="2023" name="Mol. Phylogenet. Evol.">
        <title>Genome-scale phylogeny and comparative genomics of the fungal order Sordariales.</title>
        <authorList>
            <person name="Hensen N."/>
            <person name="Bonometti L."/>
            <person name="Westerberg I."/>
            <person name="Brannstrom I.O."/>
            <person name="Guillou S."/>
            <person name="Cros-Aarteil S."/>
            <person name="Calhoun S."/>
            <person name="Haridas S."/>
            <person name="Kuo A."/>
            <person name="Mondo S."/>
            <person name="Pangilinan J."/>
            <person name="Riley R."/>
            <person name="LaButti K."/>
            <person name="Andreopoulos B."/>
            <person name="Lipzen A."/>
            <person name="Chen C."/>
            <person name="Yan M."/>
            <person name="Daum C."/>
            <person name="Ng V."/>
            <person name="Clum A."/>
            <person name="Steindorff A."/>
            <person name="Ohm R.A."/>
            <person name="Martin F."/>
            <person name="Silar P."/>
            <person name="Natvig D.O."/>
            <person name="Lalanne C."/>
            <person name="Gautier V."/>
            <person name="Ament-Velasquez S.L."/>
            <person name="Kruys A."/>
            <person name="Hutchinson M.I."/>
            <person name="Powell A.J."/>
            <person name="Barry K."/>
            <person name="Miller A.N."/>
            <person name="Grigoriev I.V."/>
            <person name="Debuchy R."/>
            <person name="Gladieux P."/>
            <person name="Hiltunen Thoren M."/>
            <person name="Johannesson H."/>
        </authorList>
    </citation>
    <scope>NUCLEOTIDE SEQUENCE</scope>
    <source>
        <strain evidence="2">CBS 168.71</strain>
    </source>
</reference>
<evidence type="ECO:0000313" key="2">
    <source>
        <dbReference type="EMBL" id="KAK3301329.1"/>
    </source>
</evidence>
<name>A0AAE0HRI2_9PEZI</name>
<dbReference type="RefSeq" id="XP_062664843.1">
    <property type="nucleotide sequence ID" value="XM_062801667.1"/>
</dbReference>
<organism evidence="2 3">
    <name type="scientific">Chaetomium fimeti</name>
    <dbReference type="NCBI Taxonomy" id="1854472"/>
    <lineage>
        <taxon>Eukaryota</taxon>
        <taxon>Fungi</taxon>
        <taxon>Dikarya</taxon>
        <taxon>Ascomycota</taxon>
        <taxon>Pezizomycotina</taxon>
        <taxon>Sordariomycetes</taxon>
        <taxon>Sordariomycetidae</taxon>
        <taxon>Sordariales</taxon>
        <taxon>Chaetomiaceae</taxon>
        <taxon>Chaetomium</taxon>
    </lineage>
</organism>
<dbReference type="EMBL" id="JAUEPN010000001">
    <property type="protein sequence ID" value="KAK3301329.1"/>
    <property type="molecule type" value="Genomic_DNA"/>
</dbReference>
<proteinExistence type="predicted"/>
<accession>A0AAE0HRI2</accession>
<sequence length="421" mass="46549">MEGTSEQPLQTEQVVPTVPVGSQTTNPGQPQVPSSWRAEVYEGFSLFCGICMAVFNAVRQRYRPGTATTWAPWLAVGFCLWISLSLRCPEPSRICPATPTPTPTSTPTPILPLSTTMTAFAGRLSTEIASLESASKSVPGIALIVNKAFPGLGDEGLGVQMAVWKDWPAIALNASEQSGRIISRLYGDLKREDRILTLVFKVSGAVTDKGSGEAHGSSVPFVLRGSGLRQRRSNCQFLLNSLSTRIEQAQRARDESRKRAEIFYMDQLKRLDNMAKLRHNSGTEDVRRIQATSTAGEFFQSAVERLNEEWLDSKLGASWEWAPAGSDRGEASFIRSLHAAARAATMVDGAFFGAMGRIEKMSDMIDTEMAWIEENLKKWLGPLASPQPGCPRTAAELQIVVEQMVFWTEEWRRKVQTLYYH</sequence>
<feature type="region of interest" description="Disordered" evidence="1">
    <location>
        <begin position="1"/>
        <end position="33"/>
    </location>
</feature>
<dbReference type="Proteomes" id="UP001278766">
    <property type="component" value="Unassembled WGS sequence"/>
</dbReference>
<gene>
    <name evidence="2" type="ORF">B0H64DRAFT_35909</name>
</gene>
<keyword evidence="3" id="KW-1185">Reference proteome</keyword>
<reference evidence="2" key="2">
    <citation type="submission" date="2023-06" db="EMBL/GenBank/DDBJ databases">
        <authorList>
            <consortium name="Lawrence Berkeley National Laboratory"/>
            <person name="Haridas S."/>
            <person name="Hensen N."/>
            <person name="Bonometti L."/>
            <person name="Westerberg I."/>
            <person name="Brannstrom I.O."/>
            <person name="Guillou S."/>
            <person name="Cros-Aarteil S."/>
            <person name="Calhoun S."/>
            <person name="Kuo A."/>
            <person name="Mondo S."/>
            <person name="Pangilinan J."/>
            <person name="Riley R."/>
            <person name="Labutti K."/>
            <person name="Andreopoulos B."/>
            <person name="Lipzen A."/>
            <person name="Chen C."/>
            <person name="Yanf M."/>
            <person name="Daum C."/>
            <person name="Ng V."/>
            <person name="Clum A."/>
            <person name="Steindorff A."/>
            <person name="Ohm R."/>
            <person name="Martin F."/>
            <person name="Silar P."/>
            <person name="Natvig D."/>
            <person name="Lalanne C."/>
            <person name="Gautier V."/>
            <person name="Ament-Velasquez S.L."/>
            <person name="Kruys A."/>
            <person name="Hutchinson M.I."/>
            <person name="Powell A.J."/>
            <person name="Barry K."/>
            <person name="Miller A.N."/>
            <person name="Grigoriev I.V."/>
            <person name="Debuchy R."/>
            <person name="Gladieux P."/>
            <person name="Thoren M.H."/>
            <person name="Johannesson H."/>
        </authorList>
    </citation>
    <scope>NUCLEOTIDE SEQUENCE</scope>
    <source>
        <strain evidence="2">CBS 168.71</strain>
    </source>
</reference>
<evidence type="ECO:0000256" key="1">
    <source>
        <dbReference type="SAM" id="MobiDB-lite"/>
    </source>
</evidence>
<comment type="caution">
    <text evidence="2">The sequence shown here is derived from an EMBL/GenBank/DDBJ whole genome shotgun (WGS) entry which is preliminary data.</text>
</comment>
<dbReference type="GeneID" id="87838615"/>
<protein>
    <submittedName>
        <fullName evidence="2">Uncharacterized protein</fullName>
    </submittedName>
</protein>